<evidence type="ECO:0000313" key="3">
    <source>
        <dbReference type="Proteomes" id="UP000019471"/>
    </source>
</evidence>
<dbReference type="Pfam" id="PF04818">
    <property type="entry name" value="CID"/>
    <property type="match status" value="1"/>
</dbReference>
<evidence type="ECO:0000313" key="2">
    <source>
        <dbReference type="EMBL" id="EXJ76528.1"/>
    </source>
</evidence>
<dbReference type="GO" id="GO:0048471">
    <property type="term" value="C:perinuclear region of cytoplasm"/>
    <property type="evidence" value="ECO:0007669"/>
    <property type="project" value="TreeGrafter"/>
</dbReference>
<dbReference type="eggNOG" id="KOG4368">
    <property type="taxonomic scope" value="Eukaryota"/>
</dbReference>
<dbReference type="InterPro" id="IPR006569">
    <property type="entry name" value="CID_dom"/>
</dbReference>
<dbReference type="PANTHER" id="PTHR12323">
    <property type="entry name" value="SR-RELATED CTD ASSOCIATED FACTOR 6"/>
    <property type="match status" value="1"/>
</dbReference>
<dbReference type="GO" id="GO:0006874">
    <property type="term" value="P:intracellular calcium ion homeostasis"/>
    <property type="evidence" value="ECO:0007669"/>
    <property type="project" value="TreeGrafter"/>
</dbReference>
<evidence type="ECO:0000259" key="1">
    <source>
        <dbReference type="PROSITE" id="PS51391"/>
    </source>
</evidence>
<dbReference type="PROSITE" id="PS51391">
    <property type="entry name" value="CID"/>
    <property type="match status" value="1"/>
</dbReference>
<protein>
    <recommendedName>
        <fullName evidence="1">CID domain-containing protein</fullName>
    </recommendedName>
</protein>
<sequence>MLYLLNDLLHHAKYHGADVALRNNLSQSLEPFLADLFQFGASGAKTRVRRRLSDLVQLWKEEEYFGRHVINQLHDVLAGTTTETKPTLEPEAQRKQRDTELPYLIPSTHGDPSLPFYDLPAGNLMRHIVPNSSQPIQPDEVRALQFSAGPADESLVNALKDFLNDVKGIKDTLPNLEESGLSPEIDEMGQISYHDEAGDLVGDTYYGWSRNVLGGVLMTPLDGRDQEARIAVEVRHLTSADVAAIRPMDVPDPQGRIAGHLADAPQID</sequence>
<dbReference type="PANTHER" id="PTHR12323:SF0">
    <property type="entry name" value="CALCIUM HOMEOSTASIS ENDOPLASMIC RETICULUM PROTEIN"/>
    <property type="match status" value="1"/>
</dbReference>
<comment type="caution">
    <text evidence="2">The sequence shown here is derived from an EMBL/GenBank/DDBJ whole genome shotgun (WGS) entry which is preliminary data.</text>
</comment>
<dbReference type="RefSeq" id="XP_007739845.1">
    <property type="nucleotide sequence ID" value="XM_007741655.1"/>
</dbReference>
<feature type="domain" description="CID" evidence="1">
    <location>
        <begin position="1"/>
        <end position="81"/>
    </location>
</feature>
<dbReference type="Proteomes" id="UP000019471">
    <property type="component" value="Unassembled WGS sequence"/>
</dbReference>
<dbReference type="Gene3D" id="1.25.40.90">
    <property type="match status" value="1"/>
</dbReference>
<dbReference type="InterPro" id="IPR008942">
    <property type="entry name" value="ENTH_VHS"/>
</dbReference>
<organism evidence="2 3">
    <name type="scientific">Cladophialophora psammophila CBS 110553</name>
    <dbReference type="NCBI Taxonomy" id="1182543"/>
    <lineage>
        <taxon>Eukaryota</taxon>
        <taxon>Fungi</taxon>
        <taxon>Dikarya</taxon>
        <taxon>Ascomycota</taxon>
        <taxon>Pezizomycotina</taxon>
        <taxon>Eurotiomycetes</taxon>
        <taxon>Chaetothyriomycetidae</taxon>
        <taxon>Chaetothyriales</taxon>
        <taxon>Herpotrichiellaceae</taxon>
        <taxon>Cladophialophora</taxon>
    </lineage>
</organism>
<reference evidence="2 3" key="1">
    <citation type="submission" date="2013-03" db="EMBL/GenBank/DDBJ databases">
        <title>The Genome Sequence of Cladophialophora psammophila CBS 110553.</title>
        <authorList>
            <consortium name="The Broad Institute Genomics Platform"/>
            <person name="Cuomo C."/>
            <person name="de Hoog S."/>
            <person name="Gorbushina A."/>
            <person name="Walker B."/>
            <person name="Young S.K."/>
            <person name="Zeng Q."/>
            <person name="Gargeya S."/>
            <person name="Fitzgerald M."/>
            <person name="Haas B."/>
            <person name="Abouelleil A."/>
            <person name="Allen A.W."/>
            <person name="Alvarado L."/>
            <person name="Arachchi H.M."/>
            <person name="Berlin A.M."/>
            <person name="Chapman S.B."/>
            <person name="Gainer-Dewar J."/>
            <person name="Goldberg J."/>
            <person name="Griggs A."/>
            <person name="Gujja S."/>
            <person name="Hansen M."/>
            <person name="Howarth C."/>
            <person name="Imamovic A."/>
            <person name="Ireland A."/>
            <person name="Larimer J."/>
            <person name="McCowan C."/>
            <person name="Murphy C."/>
            <person name="Pearson M."/>
            <person name="Poon T.W."/>
            <person name="Priest M."/>
            <person name="Roberts A."/>
            <person name="Saif S."/>
            <person name="Shea T."/>
            <person name="Sisk P."/>
            <person name="Sykes S."/>
            <person name="Wortman J."/>
            <person name="Nusbaum C."/>
            <person name="Birren B."/>
        </authorList>
    </citation>
    <scope>NUCLEOTIDE SEQUENCE [LARGE SCALE GENOMIC DNA]</scope>
    <source>
        <strain evidence="2 3">CBS 110553</strain>
    </source>
</reference>
<proteinExistence type="predicted"/>
<dbReference type="EMBL" id="AMGX01000001">
    <property type="protein sequence ID" value="EXJ76528.1"/>
    <property type="molecule type" value="Genomic_DNA"/>
</dbReference>
<name>W9X8I4_9EURO</name>
<gene>
    <name evidence="2" type="ORF">A1O5_01036</name>
</gene>
<dbReference type="STRING" id="1182543.W9X8I4"/>
<dbReference type="GeneID" id="19185772"/>
<accession>W9X8I4</accession>
<keyword evidence="3" id="KW-1185">Reference proteome</keyword>
<dbReference type="OrthoDB" id="21470at2759"/>
<dbReference type="HOGENOM" id="CLU_1038308_0_0_1"/>
<dbReference type="AlphaFoldDB" id="W9X8I4"/>